<reference evidence="3" key="1">
    <citation type="journal article" date="2018" name="Nat. Microbiol.">
        <title>Leveraging single-cell genomics to expand the fungal tree of life.</title>
        <authorList>
            <person name="Ahrendt S.R."/>
            <person name="Quandt C.A."/>
            <person name="Ciobanu D."/>
            <person name="Clum A."/>
            <person name="Salamov A."/>
            <person name="Andreopoulos B."/>
            <person name="Cheng J.F."/>
            <person name="Woyke T."/>
            <person name="Pelin A."/>
            <person name="Henrissat B."/>
            <person name="Reynolds N.K."/>
            <person name="Benny G.L."/>
            <person name="Smith M.E."/>
            <person name="James T.Y."/>
            <person name="Grigoriev I.V."/>
        </authorList>
    </citation>
    <scope>NUCLEOTIDE SEQUENCE [LARGE SCALE GENOMIC DNA]</scope>
</reference>
<evidence type="ECO:0000313" key="3">
    <source>
        <dbReference type="Proteomes" id="UP000269721"/>
    </source>
</evidence>
<sequence length="392" mass="43073">MVGSKVQENELGDSMQKKILTIRNREYRLKVRIGIGGNALRVLASMVFESVQPRDPRLMPSRRLFGSAELIPDVDGGTLVASNGKTNIERKTRRPSTRQREGLVGHPERGAGHSGELQERVGDVQTGGSGLQWKMGVGARDSHKSKEWRQQWRTQQSHRDKDGNPIVGKMNGKKEMLSQKSVLIILYEMQSKGSYSWPRTDSRDQVEEGIVHRDPDIAAQELVGVHVDRPIVSIAERTHQPALVSVDVHDVPLASHASSVTIDCTSTDSGYGDLSPLVPSCHAIAAQLFDEVRVHVSDGKTVQKQDGPEDRFSASGPEDRFSLFGSSTLRGDRGAQREDPLSDVVVQPLGGSARDYRIEGQRLVALPDVDRQHSGSPRCHLPIRLSKTVGTG</sequence>
<evidence type="ECO:0000313" key="2">
    <source>
        <dbReference type="EMBL" id="RKO90615.1"/>
    </source>
</evidence>
<dbReference type="EMBL" id="KZ995463">
    <property type="protein sequence ID" value="RKO90615.1"/>
    <property type="molecule type" value="Genomic_DNA"/>
</dbReference>
<name>A0A4P9WFI0_9FUNG</name>
<evidence type="ECO:0000256" key="1">
    <source>
        <dbReference type="SAM" id="MobiDB-lite"/>
    </source>
</evidence>
<feature type="compositionally biased region" description="Basic and acidic residues" evidence="1">
    <location>
        <begin position="98"/>
        <end position="122"/>
    </location>
</feature>
<protein>
    <submittedName>
        <fullName evidence="2">Uncharacterized protein</fullName>
    </submittedName>
</protein>
<gene>
    <name evidence="2" type="ORF">BDK51DRAFT_31419</name>
</gene>
<organism evidence="2 3">
    <name type="scientific">Blyttiomyces helicus</name>
    <dbReference type="NCBI Taxonomy" id="388810"/>
    <lineage>
        <taxon>Eukaryota</taxon>
        <taxon>Fungi</taxon>
        <taxon>Fungi incertae sedis</taxon>
        <taxon>Chytridiomycota</taxon>
        <taxon>Chytridiomycota incertae sedis</taxon>
        <taxon>Chytridiomycetes</taxon>
        <taxon>Chytridiomycetes incertae sedis</taxon>
        <taxon>Blyttiomyces</taxon>
    </lineage>
</organism>
<dbReference type="Proteomes" id="UP000269721">
    <property type="component" value="Unassembled WGS sequence"/>
</dbReference>
<keyword evidence="3" id="KW-1185">Reference proteome</keyword>
<dbReference type="AlphaFoldDB" id="A0A4P9WFI0"/>
<proteinExistence type="predicted"/>
<feature type="region of interest" description="Disordered" evidence="1">
    <location>
        <begin position="89"/>
        <end position="148"/>
    </location>
</feature>
<accession>A0A4P9WFI0</accession>